<protein>
    <submittedName>
        <fullName evidence="1">2,3-diaminopropionate biosynthesis protein SbnB</fullName>
    </submittedName>
</protein>
<dbReference type="PIRSF" id="PIRSF001439">
    <property type="entry name" value="CryM"/>
    <property type="match status" value="1"/>
</dbReference>
<dbReference type="PANTHER" id="PTHR13812">
    <property type="entry name" value="KETIMINE REDUCTASE MU-CRYSTALLIN"/>
    <property type="match status" value="1"/>
</dbReference>
<dbReference type="InterPro" id="IPR036291">
    <property type="entry name" value="NAD(P)-bd_dom_sf"/>
</dbReference>
<gene>
    <name evidence="1" type="primary">ocd</name>
    <name evidence="1" type="ORF">Pflav_032920</name>
</gene>
<dbReference type="InterPro" id="IPR023401">
    <property type="entry name" value="ODC_N"/>
</dbReference>
<dbReference type="Gene3D" id="3.30.1780.10">
    <property type="entry name" value="ornithine cyclodeaminase, domain 1"/>
    <property type="match status" value="1"/>
</dbReference>
<dbReference type="SUPFAM" id="SSF51735">
    <property type="entry name" value="NAD(P)-binding Rossmann-fold domains"/>
    <property type="match status" value="1"/>
</dbReference>
<dbReference type="InterPro" id="IPR003462">
    <property type="entry name" value="ODC_Mu_crystall"/>
</dbReference>
<dbReference type="GO" id="GO:0005737">
    <property type="term" value="C:cytoplasm"/>
    <property type="evidence" value="ECO:0007669"/>
    <property type="project" value="TreeGrafter"/>
</dbReference>
<dbReference type="KEGG" id="pfla:Pflav_032920"/>
<dbReference type="NCBIfam" id="TIGR03944">
    <property type="entry name" value="dehyd_SbnB_fam"/>
    <property type="match status" value="1"/>
</dbReference>
<dbReference type="EMBL" id="AP022870">
    <property type="protein sequence ID" value="BCB76882.1"/>
    <property type="molecule type" value="Genomic_DNA"/>
</dbReference>
<dbReference type="Pfam" id="PF02423">
    <property type="entry name" value="OCD_Mu_crystall"/>
    <property type="match status" value="1"/>
</dbReference>
<dbReference type="RefSeq" id="WP_173036819.1">
    <property type="nucleotide sequence ID" value="NZ_AP022870.1"/>
</dbReference>
<dbReference type="AlphaFoldDB" id="A0A6F8XSQ4"/>
<dbReference type="InterPro" id="IPR023866">
    <property type="entry name" value="SbnB"/>
</dbReference>
<evidence type="ECO:0000313" key="2">
    <source>
        <dbReference type="Proteomes" id="UP000502508"/>
    </source>
</evidence>
<evidence type="ECO:0000313" key="1">
    <source>
        <dbReference type="EMBL" id="BCB76882.1"/>
    </source>
</evidence>
<dbReference type="GO" id="GO:0019290">
    <property type="term" value="P:siderophore biosynthetic process"/>
    <property type="evidence" value="ECO:0007669"/>
    <property type="project" value="InterPro"/>
</dbReference>
<dbReference type="PANTHER" id="PTHR13812:SF19">
    <property type="entry name" value="KETIMINE REDUCTASE MU-CRYSTALLIN"/>
    <property type="match status" value="1"/>
</dbReference>
<reference evidence="1 2" key="1">
    <citation type="submission" date="2020-03" db="EMBL/GenBank/DDBJ databases">
        <title>Whole genome shotgun sequence of Phytohabitans flavus NBRC 107702.</title>
        <authorList>
            <person name="Komaki H."/>
            <person name="Tamura T."/>
        </authorList>
    </citation>
    <scope>NUCLEOTIDE SEQUENCE [LARGE SCALE GENOMIC DNA]</scope>
    <source>
        <strain evidence="1 2">NBRC 107702</strain>
    </source>
</reference>
<dbReference type="Proteomes" id="UP000502508">
    <property type="component" value="Chromosome"/>
</dbReference>
<proteinExistence type="predicted"/>
<accession>A0A6F8XSQ4</accession>
<sequence length="342" mass="35776">MLIIGHDMVQDLLAGRERELIELVADAYRRHDEGLSALPHSVFLRFPEQPRDRIIGLPGFLGGGSGDAGVAGIKWIASFPGNIDRGLPRASASIILNSLADGRPEAFLEGSLISAKRTAASAALGARLLAGDRTPTGVTLVGCGVINTEILRFLAADNPKLSAVTVFDTDPARAEAFAAGCAQIAPGTAVNTVGGLAEAVAAHDLVSIATTAATPHMDLTASRPGAVVLHISLRDLTVPAILASHNVVDDVDHALRERTSLHLAEQETGGRDFVDASIGALLRGTAELSPEPGRPLVYSPFGLGVLDLALARYVRDEAARRGLGTTVDDFLPAPARHAEEQR</sequence>
<organism evidence="1 2">
    <name type="scientific">Phytohabitans flavus</name>
    <dbReference type="NCBI Taxonomy" id="1076124"/>
    <lineage>
        <taxon>Bacteria</taxon>
        <taxon>Bacillati</taxon>
        <taxon>Actinomycetota</taxon>
        <taxon>Actinomycetes</taxon>
        <taxon>Micromonosporales</taxon>
        <taxon>Micromonosporaceae</taxon>
    </lineage>
</organism>
<reference evidence="1 2" key="2">
    <citation type="submission" date="2020-03" db="EMBL/GenBank/DDBJ databases">
        <authorList>
            <person name="Ichikawa N."/>
            <person name="Kimura A."/>
            <person name="Kitahashi Y."/>
            <person name="Uohara A."/>
        </authorList>
    </citation>
    <scope>NUCLEOTIDE SEQUENCE [LARGE SCALE GENOMIC DNA]</scope>
    <source>
        <strain evidence="1 2">NBRC 107702</strain>
    </source>
</reference>
<dbReference type="Gene3D" id="3.40.50.720">
    <property type="entry name" value="NAD(P)-binding Rossmann-like Domain"/>
    <property type="match status" value="1"/>
</dbReference>
<dbReference type="GO" id="GO:0016639">
    <property type="term" value="F:oxidoreductase activity, acting on the CH-NH2 group of donors, NAD or NADP as acceptor"/>
    <property type="evidence" value="ECO:0007669"/>
    <property type="project" value="InterPro"/>
</dbReference>
<name>A0A6F8XSQ4_9ACTN</name>
<keyword evidence="2" id="KW-1185">Reference proteome</keyword>